<dbReference type="Proteomes" id="UP000770661">
    <property type="component" value="Unassembled WGS sequence"/>
</dbReference>
<accession>A0A8J5CNA7</accession>
<dbReference type="PANTHER" id="PTHR46919">
    <property type="entry name" value="ZINC FINGER, C3HC4 TYPE (RING FINGER) FAMILY PROTEIN"/>
    <property type="match status" value="1"/>
</dbReference>
<comment type="caution">
    <text evidence="1">The sequence shown here is derived from an EMBL/GenBank/DDBJ whole genome shotgun (WGS) entry which is preliminary data.</text>
</comment>
<dbReference type="AlphaFoldDB" id="A0A8J5CNA7"/>
<evidence type="ECO:0000313" key="2">
    <source>
        <dbReference type="Proteomes" id="UP000770661"/>
    </source>
</evidence>
<dbReference type="OrthoDB" id="1262810at2759"/>
<protein>
    <submittedName>
        <fullName evidence="1">Uncharacterized protein</fullName>
    </submittedName>
</protein>
<organism evidence="1 2">
    <name type="scientific">Chionoecetes opilio</name>
    <name type="common">Atlantic snow crab</name>
    <name type="synonym">Cancer opilio</name>
    <dbReference type="NCBI Taxonomy" id="41210"/>
    <lineage>
        <taxon>Eukaryota</taxon>
        <taxon>Metazoa</taxon>
        <taxon>Ecdysozoa</taxon>
        <taxon>Arthropoda</taxon>
        <taxon>Crustacea</taxon>
        <taxon>Multicrustacea</taxon>
        <taxon>Malacostraca</taxon>
        <taxon>Eumalacostraca</taxon>
        <taxon>Eucarida</taxon>
        <taxon>Decapoda</taxon>
        <taxon>Pleocyemata</taxon>
        <taxon>Brachyura</taxon>
        <taxon>Eubrachyura</taxon>
        <taxon>Majoidea</taxon>
        <taxon>Majidae</taxon>
        <taxon>Chionoecetes</taxon>
    </lineage>
</organism>
<dbReference type="EMBL" id="JACEEZ010003997">
    <property type="protein sequence ID" value="KAG0726768.1"/>
    <property type="molecule type" value="Genomic_DNA"/>
</dbReference>
<reference evidence="1" key="1">
    <citation type="submission" date="2020-07" db="EMBL/GenBank/DDBJ databases">
        <title>The High-quality genome of the commercially important snow crab, Chionoecetes opilio.</title>
        <authorList>
            <person name="Jeong J.-H."/>
            <person name="Ryu S."/>
        </authorList>
    </citation>
    <scope>NUCLEOTIDE SEQUENCE</scope>
    <source>
        <strain evidence="1">MADBK_172401_WGS</strain>
        <tissue evidence="1">Digestive gland</tissue>
    </source>
</reference>
<gene>
    <name evidence="1" type="ORF">GWK47_035904</name>
</gene>
<sequence length="147" mass="16821">MIEKHKEMVYFSQVLWNEELVVKVVAKAYTKLLTELLHNTRNNTIDSTTWYTFLPDLSQTVGRWQQVARQVWQDLLSHPIIASEVCGFLKVADVLTTNDLNTLEPGVAETVRRVLCGLSLPLAALPDHVLTSLDILGELYRMNEWIK</sequence>
<evidence type="ECO:0000313" key="1">
    <source>
        <dbReference type="EMBL" id="KAG0726768.1"/>
    </source>
</evidence>
<dbReference type="PANTHER" id="PTHR46919:SF2">
    <property type="entry name" value="SACSIN"/>
    <property type="match status" value="1"/>
</dbReference>
<keyword evidence="2" id="KW-1185">Reference proteome</keyword>
<proteinExistence type="predicted"/>
<name>A0A8J5CNA7_CHIOP</name>